<evidence type="ECO:0000313" key="2">
    <source>
        <dbReference type="Proteomes" id="UP000762676"/>
    </source>
</evidence>
<reference evidence="1 2" key="1">
    <citation type="journal article" date="2021" name="Elife">
        <title>Chloroplast acquisition without the gene transfer in kleptoplastic sea slugs, Plakobranchus ocellatus.</title>
        <authorList>
            <person name="Maeda T."/>
            <person name="Takahashi S."/>
            <person name="Yoshida T."/>
            <person name="Shimamura S."/>
            <person name="Takaki Y."/>
            <person name="Nagai Y."/>
            <person name="Toyoda A."/>
            <person name="Suzuki Y."/>
            <person name="Arimoto A."/>
            <person name="Ishii H."/>
            <person name="Satoh N."/>
            <person name="Nishiyama T."/>
            <person name="Hasebe M."/>
            <person name="Maruyama T."/>
            <person name="Minagawa J."/>
            <person name="Obokata J."/>
            <person name="Shigenobu S."/>
        </authorList>
    </citation>
    <scope>NUCLEOTIDE SEQUENCE [LARGE SCALE GENOMIC DNA]</scope>
</reference>
<sequence>MLTDWRPVVYDCLLTTTTWLYPHIASPAKKAKPSCRDAPQVNNKARGRRGTLLSRLVSTCTRIGFTFTVAGHPVTAGHFVCKLTSQVGGLGKVRISCFPKATATWHGRESNPRPPDCESDSLTTLPRCPRTAGFCLKGYSETSPYRPPLYRHSCIPPAFGRLAAI</sequence>
<organism evidence="1 2">
    <name type="scientific">Elysia marginata</name>
    <dbReference type="NCBI Taxonomy" id="1093978"/>
    <lineage>
        <taxon>Eukaryota</taxon>
        <taxon>Metazoa</taxon>
        <taxon>Spiralia</taxon>
        <taxon>Lophotrochozoa</taxon>
        <taxon>Mollusca</taxon>
        <taxon>Gastropoda</taxon>
        <taxon>Heterobranchia</taxon>
        <taxon>Euthyneura</taxon>
        <taxon>Panpulmonata</taxon>
        <taxon>Sacoglossa</taxon>
        <taxon>Placobranchoidea</taxon>
        <taxon>Plakobranchidae</taxon>
        <taxon>Elysia</taxon>
    </lineage>
</organism>
<accession>A0AAV4EHF0</accession>
<dbReference type="Proteomes" id="UP000762676">
    <property type="component" value="Unassembled WGS sequence"/>
</dbReference>
<evidence type="ECO:0000313" key="1">
    <source>
        <dbReference type="EMBL" id="GFR60194.1"/>
    </source>
</evidence>
<keyword evidence="2" id="KW-1185">Reference proteome</keyword>
<dbReference type="EMBL" id="BMAT01010761">
    <property type="protein sequence ID" value="GFR60194.1"/>
    <property type="molecule type" value="Genomic_DNA"/>
</dbReference>
<proteinExistence type="predicted"/>
<comment type="caution">
    <text evidence="1">The sequence shown here is derived from an EMBL/GenBank/DDBJ whole genome shotgun (WGS) entry which is preliminary data.</text>
</comment>
<protein>
    <submittedName>
        <fullName evidence="1">Uncharacterized protein</fullName>
    </submittedName>
</protein>
<dbReference type="AlphaFoldDB" id="A0AAV4EHF0"/>
<gene>
    <name evidence="1" type="ORF">ElyMa_005402200</name>
</gene>
<name>A0AAV4EHF0_9GAST</name>